<sequence>MTTTATKVKDEPASTAETWSEILVVGAGFSGICAGIKLLEAGFSDFVIVERADDVGGTWRQNHYPGLEVDVPSIGYSYSFEHRVGWKGPWAPQPDVLKYAQNTARKYGLTSHLRYNKTVVEARFDDADNVWTTCFADGSVHRSRYVISGTGLTSTANWPKFEGIETFRGELVHTTEWPDDYDMSGKRIAIIGTGATCIQLAPELAKVAGKLSVFQRTPIWVSPKPGEDHEYSKPVRFLLDRVPGVQLTIRLIVMGLYAMLFHRAFTHYWQIKPVIHHLEKLGKANIAKVDNPEWRAALTPDYELGCKRPAWSNSYYPMFNRDNVELVTSSITKITEHGIVTADGVEHPIDVLICATGQQPFGKDTMPTFPTHGLDGKELRHFWDVNRHQGVKGIAVNGFPNFFLVFGPHGSFAGSIIAMIEIEVTNIVTALKVVRERGANRIEADPEAQRKDFEKNNRLARKGSILFQGNCATANTYYIDRHGDTPMARQTNQWLEWWRMKRLAKGDNMSAFNITKHSSPVPPRAARDRRTRVKVA</sequence>
<dbReference type="PRINTS" id="PR00411">
    <property type="entry name" value="PNDRDTASEI"/>
</dbReference>
<dbReference type="EMBL" id="JABBNB010000013">
    <property type="protein sequence ID" value="NMO02393.1"/>
    <property type="molecule type" value="Genomic_DNA"/>
</dbReference>
<dbReference type="AlphaFoldDB" id="A0A848L198"/>
<protein>
    <submittedName>
        <fullName evidence="2">NAD(P)/FAD-dependent oxidoreductase</fullName>
    </submittedName>
</protein>
<dbReference type="SUPFAM" id="SSF51905">
    <property type="entry name" value="FAD/NAD(P)-binding domain"/>
    <property type="match status" value="1"/>
</dbReference>
<gene>
    <name evidence="2" type="ORF">HH308_14335</name>
</gene>
<keyword evidence="3" id="KW-1185">Reference proteome</keyword>
<dbReference type="Pfam" id="PF13738">
    <property type="entry name" value="Pyr_redox_3"/>
    <property type="match status" value="1"/>
</dbReference>
<comment type="caution">
    <text evidence="2">The sequence shown here is derived from an EMBL/GenBank/DDBJ whole genome shotgun (WGS) entry which is preliminary data.</text>
</comment>
<dbReference type="Gene3D" id="3.50.50.60">
    <property type="entry name" value="FAD/NAD(P)-binding domain"/>
    <property type="match status" value="2"/>
</dbReference>
<feature type="region of interest" description="Disordered" evidence="1">
    <location>
        <begin position="513"/>
        <end position="536"/>
    </location>
</feature>
<dbReference type="PANTHER" id="PTHR42877:SF4">
    <property type="entry name" value="FAD_NAD(P)-BINDING DOMAIN-CONTAINING PROTEIN-RELATED"/>
    <property type="match status" value="1"/>
</dbReference>
<proteinExistence type="predicted"/>
<accession>A0A848L198</accession>
<evidence type="ECO:0000313" key="2">
    <source>
        <dbReference type="EMBL" id="NMO02393.1"/>
    </source>
</evidence>
<dbReference type="InterPro" id="IPR051209">
    <property type="entry name" value="FAD-bind_Monooxygenase_sf"/>
</dbReference>
<dbReference type="RefSeq" id="WP_170194892.1">
    <property type="nucleotide sequence ID" value="NZ_JABBNB010000013.1"/>
</dbReference>
<dbReference type="InterPro" id="IPR036188">
    <property type="entry name" value="FAD/NAD-bd_sf"/>
</dbReference>
<evidence type="ECO:0000256" key="1">
    <source>
        <dbReference type="SAM" id="MobiDB-lite"/>
    </source>
</evidence>
<evidence type="ECO:0000313" key="3">
    <source>
        <dbReference type="Proteomes" id="UP000550729"/>
    </source>
</evidence>
<name>A0A848L198_9ACTN</name>
<feature type="compositionally biased region" description="Basic residues" evidence="1">
    <location>
        <begin position="527"/>
        <end position="536"/>
    </location>
</feature>
<dbReference type="PANTHER" id="PTHR42877">
    <property type="entry name" value="L-ORNITHINE N(5)-MONOOXYGENASE-RELATED"/>
    <property type="match status" value="1"/>
</dbReference>
<organism evidence="2 3">
    <name type="scientific">Gordonia asplenii</name>
    <dbReference type="NCBI Taxonomy" id="2725283"/>
    <lineage>
        <taxon>Bacteria</taxon>
        <taxon>Bacillati</taxon>
        <taxon>Actinomycetota</taxon>
        <taxon>Actinomycetes</taxon>
        <taxon>Mycobacteriales</taxon>
        <taxon>Gordoniaceae</taxon>
        <taxon>Gordonia</taxon>
    </lineage>
</organism>
<dbReference type="Proteomes" id="UP000550729">
    <property type="component" value="Unassembled WGS sequence"/>
</dbReference>
<reference evidence="2 3" key="1">
    <citation type="submission" date="2020-04" db="EMBL/GenBank/DDBJ databases">
        <title>Gordonia sp. nov. TBRC 11910.</title>
        <authorList>
            <person name="Suriyachadkun C."/>
        </authorList>
    </citation>
    <scope>NUCLEOTIDE SEQUENCE [LARGE SCALE GENOMIC DNA]</scope>
    <source>
        <strain evidence="2 3">TBRC 11910</strain>
    </source>
</reference>